<evidence type="ECO:0000256" key="3">
    <source>
        <dbReference type="ARBA" id="ARBA00022898"/>
    </source>
</evidence>
<feature type="domain" description="Aminotransferase class I/classII large" evidence="6">
    <location>
        <begin position="44"/>
        <end position="196"/>
    </location>
</feature>
<evidence type="ECO:0000256" key="4">
    <source>
        <dbReference type="ARBA" id="ARBA00023239"/>
    </source>
</evidence>
<evidence type="ECO:0000256" key="1">
    <source>
        <dbReference type="ARBA" id="ARBA00001933"/>
    </source>
</evidence>
<comment type="cofactor">
    <cofactor evidence="1">
        <name>pyridoxal 5'-phosphate</name>
        <dbReference type="ChEBI" id="CHEBI:597326"/>
    </cofactor>
</comment>
<keyword evidence="3" id="KW-0663">Pyridoxal phosphate</keyword>
<dbReference type="InterPro" id="IPR015424">
    <property type="entry name" value="PyrdxlP-dep_Trfase"/>
</dbReference>
<evidence type="ECO:0000313" key="7">
    <source>
        <dbReference type="EMBL" id="MPM40519.1"/>
    </source>
</evidence>
<comment type="caution">
    <text evidence="7">The sequence shown here is derived from an EMBL/GenBank/DDBJ whole genome shotgun (WGS) entry which is preliminary data.</text>
</comment>
<sequence>MVHVAPVSIFAAAIVGKICVVHIHLTRIGVEHHPLLVVAPEYRDRIMICTAPTKTFNIAGLGISNIVIPNPEYRKKYQFFMGKRLGVEVNPLSMVATVAAYNECQDWLEQLRVYLDDNIAYVRNFIAENFPKAHVVDTQGTYLVWINFGAYTKDANALERWTRYRAGVILDEGYVFGEEGVGFERINVATPRSVLRDCMERMRRTFPF</sequence>
<dbReference type="PANTHER" id="PTHR43525">
    <property type="entry name" value="PROTEIN MALY"/>
    <property type="match status" value="1"/>
</dbReference>
<protein>
    <recommendedName>
        <fullName evidence="2">cysteine-S-conjugate beta-lyase</fullName>
        <ecNumber evidence="2">4.4.1.13</ecNumber>
    </recommendedName>
</protein>
<dbReference type="Gene3D" id="3.40.640.10">
    <property type="entry name" value="Type I PLP-dependent aspartate aminotransferase-like (Major domain)"/>
    <property type="match status" value="1"/>
</dbReference>
<dbReference type="GO" id="GO:0030170">
    <property type="term" value="F:pyridoxal phosphate binding"/>
    <property type="evidence" value="ECO:0007669"/>
    <property type="project" value="InterPro"/>
</dbReference>
<reference evidence="7" key="1">
    <citation type="submission" date="2019-08" db="EMBL/GenBank/DDBJ databases">
        <authorList>
            <person name="Kucharzyk K."/>
            <person name="Murdoch R.W."/>
            <person name="Higgins S."/>
            <person name="Loffler F."/>
        </authorList>
    </citation>
    <scope>NUCLEOTIDE SEQUENCE</scope>
</reference>
<dbReference type="AlphaFoldDB" id="A0A644ZI65"/>
<evidence type="ECO:0000256" key="2">
    <source>
        <dbReference type="ARBA" id="ARBA00012224"/>
    </source>
</evidence>
<dbReference type="InterPro" id="IPR015421">
    <property type="entry name" value="PyrdxlP-dep_Trfase_major"/>
</dbReference>
<comment type="similarity">
    <text evidence="5">Belongs to the class-II pyridoxal-phosphate-dependent aminotransferase family. MalY/PatB cystathionine beta-lyase subfamily.</text>
</comment>
<dbReference type="EC" id="4.4.1.13" evidence="2"/>
<dbReference type="InterPro" id="IPR015422">
    <property type="entry name" value="PyrdxlP-dep_Trfase_small"/>
</dbReference>
<dbReference type="EMBL" id="VSSQ01009029">
    <property type="protein sequence ID" value="MPM40519.1"/>
    <property type="molecule type" value="Genomic_DNA"/>
</dbReference>
<evidence type="ECO:0000256" key="5">
    <source>
        <dbReference type="ARBA" id="ARBA00037974"/>
    </source>
</evidence>
<dbReference type="Pfam" id="PF00155">
    <property type="entry name" value="Aminotran_1_2"/>
    <property type="match status" value="1"/>
</dbReference>
<gene>
    <name evidence="7" type="primary">patB_26</name>
    <name evidence="7" type="ORF">SDC9_87163</name>
</gene>
<dbReference type="CDD" id="cd00609">
    <property type="entry name" value="AAT_like"/>
    <property type="match status" value="1"/>
</dbReference>
<name>A0A644ZI65_9ZZZZ</name>
<accession>A0A644ZI65</accession>
<dbReference type="SUPFAM" id="SSF53383">
    <property type="entry name" value="PLP-dependent transferases"/>
    <property type="match status" value="1"/>
</dbReference>
<dbReference type="Gene3D" id="3.90.1150.10">
    <property type="entry name" value="Aspartate Aminotransferase, domain 1"/>
    <property type="match status" value="1"/>
</dbReference>
<proteinExistence type="inferred from homology"/>
<dbReference type="InterPro" id="IPR051798">
    <property type="entry name" value="Class-II_PLP-Dep_Aminotrans"/>
</dbReference>
<keyword evidence="4 7" id="KW-0456">Lyase</keyword>
<dbReference type="GO" id="GO:0047804">
    <property type="term" value="F:cysteine-S-conjugate beta-lyase activity"/>
    <property type="evidence" value="ECO:0007669"/>
    <property type="project" value="UniProtKB-EC"/>
</dbReference>
<organism evidence="7">
    <name type="scientific">bioreactor metagenome</name>
    <dbReference type="NCBI Taxonomy" id="1076179"/>
    <lineage>
        <taxon>unclassified sequences</taxon>
        <taxon>metagenomes</taxon>
        <taxon>ecological metagenomes</taxon>
    </lineage>
</organism>
<evidence type="ECO:0000259" key="6">
    <source>
        <dbReference type="Pfam" id="PF00155"/>
    </source>
</evidence>
<dbReference type="InterPro" id="IPR004839">
    <property type="entry name" value="Aminotransferase_I/II_large"/>
</dbReference>
<dbReference type="PANTHER" id="PTHR43525:SF1">
    <property type="entry name" value="PROTEIN MALY"/>
    <property type="match status" value="1"/>
</dbReference>